<dbReference type="GO" id="GO:0016887">
    <property type="term" value="F:ATP hydrolysis activity"/>
    <property type="evidence" value="ECO:0007669"/>
    <property type="project" value="InterPro"/>
</dbReference>
<dbReference type="Proteomes" id="UP000675379">
    <property type="component" value="Unassembled WGS sequence"/>
</dbReference>
<feature type="domain" description="ABC transporter" evidence="4">
    <location>
        <begin position="1"/>
        <end position="238"/>
    </location>
</feature>
<dbReference type="InterPro" id="IPR027417">
    <property type="entry name" value="P-loop_NTPase"/>
</dbReference>
<dbReference type="InterPro" id="IPR003439">
    <property type="entry name" value="ABC_transporter-like_ATP-bd"/>
</dbReference>
<keyword evidence="6" id="KW-1185">Reference proteome</keyword>
<dbReference type="InterPro" id="IPR050153">
    <property type="entry name" value="Metal_Ion_Import_ABC"/>
</dbReference>
<dbReference type="SMART" id="SM00382">
    <property type="entry name" value="AAA"/>
    <property type="match status" value="1"/>
</dbReference>
<evidence type="ECO:0000313" key="5">
    <source>
        <dbReference type="EMBL" id="MBR0576462.1"/>
    </source>
</evidence>
<organism evidence="5 6">
    <name type="scientific">Proteiniclasticum sediminis</name>
    <dbReference type="NCBI Taxonomy" id="2804028"/>
    <lineage>
        <taxon>Bacteria</taxon>
        <taxon>Bacillati</taxon>
        <taxon>Bacillota</taxon>
        <taxon>Clostridia</taxon>
        <taxon>Eubacteriales</taxon>
        <taxon>Clostridiaceae</taxon>
        <taxon>Proteiniclasticum</taxon>
    </lineage>
</organism>
<dbReference type="AlphaFoldDB" id="A0A941HRP6"/>
<comment type="caution">
    <text evidence="5">The sequence shown here is derived from an EMBL/GenBank/DDBJ whole genome shotgun (WGS) entry which is preliminary data.</text>
</comment>
<dbReference type="InterPro" id="IPR003593">
    <property type="entry name" value="AAA+_ATPase"/>
</dbReference>
<dbReference type="SUPFAM" id="SSF52540">
    <property type="entry name" value="P-loop containing nucleoside triphosphate hydrolases"/>
    <property type="match status" value="1"/>
</dbReference>
<gene>
    <name evidence="5" type="ORF">KCG48_08930</name>
</gene>
<dbReference type="CDD" id="cd03214">
    <property type="entry name" value="ABC_Iron-Siderophores_B12_Hemin"/>
    <property type="match status" value="1"/>
</dbReference>
<keyword evidence="1" id="KW-0813">Transport</keyword>
<protein>
    <submittedName>
        <fullName evidence="5">ABC transporter ATP-binding protein</fullName>
    </submittedName>
</protein>
<evidence type="ECO:0000256" key="3">
    <source>
        <dbReference type="ARBA" id="ARBA00022840"/>
    </source>
</evidence>
<reference evidence="5" key="1">
    <citation type="submission" date="2021-04" db="EMBL/GenBank/DDBJ databases">
        <title>Proteiniclasticum sedimins sp. nov., an obligate anaerobic bacterium isolated from anaerobic sludge.</title>
        <authorList>
            <person name="Liu J."/>
        </authorList>
    </citation>
    <scope>NUCLEOTIDE SEQUENCE</scope>
    <source>
        <strain evidence="5">BAD-10</strain>
    </source>
</reference>
<dbReference type="PANTHER" id="PTHR42734">
    <property type="entry name" value="METAL TRANSPORT SYSTEM ATP-BINDING PROTEIN TM_0124-RELATED"/>
    <property type="match status" value="1"/>
</dbReference>
<dbReference type="EMBL" id="JAGSCS010000011">
    <property type="protein sequence ID" value="MBR0576462.1"/>
    <property type="molecule type" value="Genomic_DNA"/>
</dbReference>
<dbReference type="GO" id="GO:0005524">
    <property type="term" value="F:ATP binding"/>
    <property type="evidence" value="ECO:0007669"/>
    <property type="project" value="UniProtKB-KW"/>
</dbReference>
<evidence type="ECO:0000256" key="1">
    <source>
        <dbReference type="ARBA" id="ARBA00022448"/>
    </source>
</evidence>
<evidence type="ECO:0000313" key="6">
    <source>
        <dbReference type="Proteomes" id="UP000675379"/>
    </source>
</evidence>
<dbReference type="Pfam" id="PF00005">
    <property type="entry name" value="ABC_tran"/>
    <property type="match status" value="1"/>
</dbReference>
<name>A0A941HRP6_9CLOT</name>
<evidence type="ECO:0000259" key="4">
    <source>
        <dbReference type="PROSITE" id="PS50893"/>
    </source>
</evidence>
<dbReference type="Gene3D" id="3.40.50.300">
    <property type="entry name" value="P-loop containing nucleotide triphosphate hydrolases"/>
    <property type="match status" value="1"/>
</dbReference>
<proteinExistence type="predicted"/>
<accession>A0A941HRP6</accession>
<keyword evidence="2" id="KW-0547">Nucleotide-binding</keyword>
<evidence type="ECO:0000256" key="2">
    <source>
        <dbReference type="ARBA" id="ARBA00022741"/>
    </source>
</evidence>
<keyword evidence="3 5" id="KW-0067">ATP-binding</keyword>
<dbReference type="PROSITE" id="PS50893">
    <property type="entry name" value="ABC_TRANSPORTER_2"/>
    <property type="match status" value="1"/>
</dbReference>
<sequence>MMKLSLENFQCGYDHWQTKKINLNLYPGELVALVGKNGSGKSTFVKGMMALLKSEGKKSLGDTDLSRKTTREMAKYISFMPQTFKVTYPISVEEIILMGFNPDMGIFQNYSKTMKKEVRRELEEFGLLEYLHRDFTTLSEGEKQKVRLIRSLIRETPVLLLDEPESTLDFMVRHEMMELVLAETKKRNCISLLVIHDPNLALRYADRIHLFKEGQVVSTIEVHQETKASMEEKMRQVYGDVELVEFSPGRVFVDKQN</sequence>
<dbReference type="RefSeq" id="WP_211801425.1">
    <property type="nucleotide sequence ID" value="NZ_JAGSCS010000011.1"/>
</dbReference>